<reference evidence="11 12" key="1">
    <citation type="journal article" date="2014" name="Nat. Genet.">
        <title>Whole-genome sequence of a flatfish provides insights into ZW sex chromosome evolution and adaptation to a benthic lifestyle.</title>
        <authorList>
            <person name="Chen S."/>
            <person name="Zhang G."/>
            <person name="Shao C."/>
            <person name="Huang Q."/>
            <person name="Liu G."/>
            <person name="Zhang P."/>
            <person name="Song W."/>
            <person name="An N."/>
            <person name="Chalopin D."/>
            <person name="Volff J.N."/>
            <person name="Hong Y."/>
            <person name="Li Q."/>
            <person name="Sha Z."/>
            <person name="Zhou H."/>
            <person name="Xie M."/>
            <person name="Yu Q."/>
            <person name="Liu Y."/>
            <person name="Xiang H."/>
            <person name="Wang N."/>
            <person name="Wu K."/>
            <person name="Yang C."/>
            <person name="Zhou Q."/>
            <person name="Liao X."/>
            <person name="Yang L."/>
            <person name="Hu Q."/>
            <person name="Zhang J."/>
            <person name="Meng L."/>
            <person name="Jin L."/>
            <person name="Tian Y."/>
            <person name="Lian J."/>
            <person name="Yang J."/>
            <person name="Miao G."/>
            <person name="Liu S."/>
            <person name="Liang Z."/>
            <person name="Yan F."/>
            <person name="Li Y."/>
            <person name="Sun B."/>
            <person name="Zhang H."/>
            <person name="Zhang J."/>
            <person name="Zhu Y."/>
            <person name="Du M."/>
            <person name="Zhao Y."/>
            <person name="Schartl M."/>
            <person name="Tang Q."/>
            <person name="Wang J."/>
        </authorList>
    </citation>
    <scope>NUCLEOTIDE SEQUENCE</scope>
</reference>
<keyword evidence="7" id="KW-0393">Immunoglobulin domain</keyword>
<dbReference type="GeneTree" id="ENSGT00940000160248"/>
<dbReference type="AlphaFoldDB" id="A0A3P8UE82"/>
<evidence type="ECO:0000256" key="6">
    <source>
        <dbReference type="ARBA" id="ARBA00023157"/>
    </source>
</evidence>
<feature type="domain" description="Ig-like" evidence="10">
    <location>
        <begin position="210"/>
        <end position="298"/>
    </location>
</feature>
<dbReference type="InterPro" id="IPR013783">
    <property type="entry name" value="Ig-like_fold"/>
</dbReference>
<dbReference type="PANTHER" id="PTHR44969">
    <property type="entry name" value="CELL SURFACE A33 ANTIGEN"/>
    <property type="match status" value="1"/>
</dbReference>
<dbReference type="InterPro" id="IPR003599">
    <property type="entry name" value="Ig_sub"/>
</dbReference>
<dbReference type="Gene3D" id="2.60.40.10">
    <property type="entry name" value="Immunoglobulins"/>
    <property type="match status" value="2"/>
</dbReference>
<evidence type="ECO:0000259" key="10">
    <source>
        <dbReference type="PROSITE" id="PS50835"/>
    </source>
</evidence>
<feature type="region of interest" description="Disordered" evidence="8">
    <location>
        <begin position="337"/>
        <end position="492"/>
    </location>
</feature>
<dbReference type="SUPFAM" id="SSF48726">
    <property type="entry name" value="Immunoglobulin"/>
    <property type="match status" value="2"/>
</dbReference>
<dbReference type="Pfam" id="PF13927">
    <property type="entry name" value="Ig_3"/>
    <property type="match status" value="1"/>
</dbReference>
<dbReference type="PROSITE" id="PS50835">
    <property type="entry name" value="IG_LIKE"/>
    <property type="match status" value="1"/>
</dbReference>
<feature type="compositionally biased region" description="Basic and acidic residues" evidence="8">
    <location>
        <begin position="243"/>
        <end position="260"/>
    </location>
</feature>
<sequence length="492" mass="57613">VKFRLGKNAGKLGSYFKTKLNLYNIIQFIKLGLSVNLLQLYPVLVLSQCKSQSLHLSLHGVTTSHYPAHSNLVWRPPRSLSSHGLLRLWKLRQRRLVIHFCTCKKKKKFFLKQCLVQPPTSIQPLSPSRCFVLEQTLILTHYFPTGTTDIKAKYEGRVALDFDLRAGKANLKLSSITLEDNKLFECRVQIPSDDEGEPYDTTRLVVLVAPSTPICEIQGKAEYGQNINLTCRSEEGSPPPTYKWEDRDVNNMPRVRDPRTTDKDGILSLYNITKETSGYYICTSANKIRSASCNVTLSVMPPSINFGSTALIIGIVAAVLILLSIITFLCCRHQKRKKQQQQEEYTMGVNKDEYTDKEDNPRNGESRQPDGEEDRSRDHYEERSERGYDGRRDHDDRRSDYDDRRSDYTDRRSDYDDRRSDYTDRRRDYDDRRSDYSDRRSDYDDRRDKDRYSDRNDNRRYDDDRRYRDDDRYDEPYDDKPPVPNNKPQRRD</sequence>
<keyword evidence="12" id="KW-1185">Reference proteome</keyword>
<name>A0A3P8UE82_CYNSE</name>
<dbReference type="InterPro" id="IPR036179">
    <property type="entry name" value="Ig-like_dom_sf"/>
</dbReference>
<dbReference type="InterPro" id="IPR042474">
    <property type="entry name" value="A33"/>
</dbReference>
<evidence type="ECO:0000313" key="11">
    <source>
        <dbReference type="Ensembl" id="ENSCSEP00000001543.1"/>
    </source>
</evidence>
<keyword evidence="3" id="KW-0732">Signal</keyword>
<evidence type="ECO:0000256" key="1">
    <source>
        <dbReference type="ARBA" id="ARBA00004479"/>
    </source>
</evidence>
<dbReference type="OMA" id="NDRRKDY"/>
<organism evidence="11 12">
    <name type="scientific">Cynoglossus semilaevis</name>
    <name type="common">Tongue sole</name>
    <dbReference type="NCBI Taxonomy" id="244447"/>
    <lineage>
        <taxon>Eukaryota</taxon>
        <taxon>Metazoa</taxon>
        <taxon>Chordata</taxon>
        <taxon>Craniata</taxon>
        <taxon>Vertebrata</taxon>
        <taxon>Euteleostomi</taxon>
        <taxon>Actinopterygii</taxon>
        <taxon>Neopterygii</taxon>
        <taxon>Teleostei</taxon>
        <taxon>Neoteleostei</taxon>
        <taxon>Acanthomorphata</taxon>
        <taxon>Carangaria</taxon>
        <taxon>Pleuronectiformes</taxon>
        <taxon>Pleuronectoidei</taxon>
        <taxon>Cynoglossidae</taxon>
        <taxon>Cynoglossinae</taxon>
        <taxon>Cynoglossus</taxon>
    </lineage>
</organism>
<evidence type="ECO:0000256" key="5">
    <source>
        <dbReference type="ARBA" id="ARBA00023136"/>
    </source>
</evidence>
<keyword evidence="6" id="KW-1015">Disulfide bond</keyword>
<feature type="compositionally biased region" description="Basic and acidic residues" evidence="8">
    <location>
        <begin position="350"/>
        <end position="481"/>
    </location>
</feature>
<feature type="region of interest" description="Disordered" evidence="8">
    <location>
        <begin position="238"/>
        <end position="260"/>
    </location>
</feature>
<keyword evidence="2 9" id="KW-0812">Transmembrane</keyword>
<dbReference type="FunFam" id="2.60.40.10:FF:000095">
    <property type="entry name" value="immunoglobulin superfamily member 11 isoform X1"/>
    <property type="match status" value="1"/>
</dbReference>
<evidence type="ECO:0000256" key="3">
    <source>
        <dbReference type="ARBA" id="ARBA00022729"/>
    </source>
</evidence>
<evidence type="ECO:0000313" key="12">
    <source>
        <dbReference type="Proteomes" id="UP000265120"/>
    </source>
</evidence>
<dbReference type="PANTHER" id="PTHR44969:SF1">
    <property type="entry name" value="CELL SURFACE A33 ANTIGEN"/>
    <property type="match status" value="1"/>
</dbReference>
<dbReference type="Ensembl" id="ENSCSET00000001573.1">
    <property type="protein sequence ID" value="ENSCSEP00000001543.1"/>
    <property type="gene ID" value="ENSCSEG00000001046.1"/>
</dbReference>
<keyword evidence="5 9" id="KW-0472">Membrane</keyword>
<comment type="subcellular location">
    <subcellularLocation>
        <location evidence="1">Membrane</location>
        <topology evidence="1">Single-pass type I membrane protein</topology>
    </subcellularLocation>
</comment>
<proteinExistence type="predicted"/>
<dbReference type="Proteomes" id="UP000265120">
    <property type="component" value="Chromosome 5"/>
</dbReference>
<dbReference type="SMART" id="SM00408">
    <property type="entry name" value="IGc2"/>
    <property type="match status" value="1"/>
</dbReference>
<evidence type="ECO:0000256" key="8">
    <source>
        <dbReference type="SAM" id="MobiDB-lite"/>
    </source>
</evidence>
<reference evidence="11" key="3">
    <citation type="submission" date="2025-09" db="UniProtKB">
        <authorList>
            <consortium name="Ensembl"/>
        </authorList>
    </citation>
    <scope>IDENTIFICATION</scope>
</reference>
<evidence type="ECO:0000256" key="7">
    <source>
        <dbReference type="ARBA" id="ARBA00023319"/>
    </source>
</evidence>
<evidence type="ECO:0000256" key="2">
    <source>
        <dbReference type="ARBA" id="ARBA00022692"/>
    </source>
</evidence>
<dbReference type="InterPro" id="IPR007110">
    <property type="entry name" value="Ig-like_dom"/>
</dbReference>
<dbReference type="InParanoid" id="A0A3P8UE82"/>
<reference evidence="11" key="2">
    <citation type="submission" date="2025-08" db="UniProtKB">
        <authorList>
            <consortium name="Ensembl"/>
        </authorList>
    </citation>
    <scope>IDENTIFICATION</scope>
</reference>
<keyword evidence="4 9" id="KW-1133">Transmembrane helix</keyword>
<dbReference type="STRING" id="244447.ENSCSEP00000001543"/>
<accession>A0A3P8UE82</accession>
<evidence type="ECO:0000256" key="9">
    <source>
        <dbReference type="SAM" id="Phobius"/>
    </source>
</evidence>
<feature type="transmembrane region" description="Helical" evidence="9">
    <location>
        <begin position="310"/>
        <end position="331"/>
    </location>
</feature>
<dbReference type="InterPro" id="IPR003598">
    <property type="entry name" value="Ig_sub2"/>
</dbReference>
<evidence type="ECO:0000256" key="4">
    <source>
        <dbReference type="ARBA" id="ARBA00022989"/>
    </source>
</evidence>
<protein>
    <submittedName>
        <fullName evidence="11">Cell surface A33 antigen-like</fullName>
    </submittedName>
</protein>
<dbReference type="GO" id="GO:0005886">
    <property type="term" value="C:plasma membrane"/>
    <property type="evidence" value="ECO:0007669"/>
    <property type="project" value="InterPro"/>
</dbReference>
<dbReference type="SMART" id="SM00409">
    <property type="entry name" value="IG"/>
    <property type="match status" value="2"/>
</dbReference>